<dbReference type="EMBL" id="MU275840">
    <property type="protein sequence ID" value="KAI0053374.1"/>
    <property type="molecule type" value="Genomic_DNA"/>
</dbReference>
<sequence length="368" mass="40949">MSFDFSHRLGIFILVEASVLSATAVTGLLCYIAYSTVTIRKGSVRRWRLESPIHLYFLNQLVCDLIQAIGEPFPVSWTRRRSHFCRAAGGIMNQIGDVGTALSVALFTFTTLIFRWKPDTNVPRGVLVVVGIWIFIALAIGINVGVNGSKFYGFGPGEYWCWISHNYSVQRTVVDFLWMWISAFFSILAYVPAFLVLTGYIRVEGMRIYIMSKAEAPAIPPSHRLAYNMLFYPTVYIITVLPLTVVRYSTFAGHHPPFAATVAVDTLFLLSGLLNVLLYVITRPFLLPHGNRGLGSMSMRTTNYEDDYGHGESQIPHIQEPSSGALGRDSPDIEGKMFDDDIGVAHSVEPSFASSDSSKPLTSLWARS</sequence>
<dbReference type="Proteomes" id="UP000814033">
    <property type="component" value="Unassembled WGS sequence"/>
</dbReference>
<evidence type="ECO:0000313" key="2">
    <source>
        <dbReference type="Proteomes" id="UP000814033"/>
    </source>
</evidence>
<name>A0ACB8SA56_9AGAM</name>
<keyword evidence="2" id="KW-1185">Reference proteome</keyword>
<gene>
    <name evidence="1" type="ORF">FA95DRAFT_1481521</name>
</gene>
<reference evidence="1" key="2">
    <citation type="journal article" date="2022" name="New Phytol.">
        <title>Evolutionary transition to the ectomycorrhizal habit in the genomes of a hyperdiverse lineage of mushroom-forming fungi.</title>
        <authorList>
            <person name="Looney B."/>
            <person name="Miyauchi S."/>
            <person name="Morin E."/>
            <person name="Drula E."/>
            <person name="Courty P.E."/>
            <person name="Kohler A."/>
            <person name="Kuo A."/>
            <person name="LaButti K."/>
            <person name="Pangilinan J."/>
            <person name="Lipzen A."/>
            <person name="Riley R."/>
            <person name="Andreopoulos W."/>
            <person name="He G."/>
            <person name="Johnson J."/>
            <person name="Nolan M."/>
            <person name="Tritt A."/>
            <person name="Barry K.W."/>
            <person name="Grigoriev I.V."/>
            <person name="Nagy L.G."/>
            <person name="Hibbett D."/>
            <person name="Henrissat B."/>
            <person name="Matheny P.B."/>
            <person name="Labbe J."/>
            <person name="Martin F.M."/>
        </authorList>
    </citation>
    <scope>NUCLEOTIDE SEQUENCE</scope>
    <source>
        <strain evidence="1">FP105234-sp</strain>
    </source>
</reference>
<protein>
    <submittedName>
        <fullName evidence="1">Uncharacterized protein</fullName>
    </submittedName>
</protein>
<reference evidence="1" key="1">
    <citation type="submission" date="2021-02" db="EMBL/GenBank/DDBJ databases">
        <authorList>
            <consortium name="DOE Joint Genome Institute"/>
            <person name="Ahrendt S."/>
            <person name="Looney B.P."/>
            <person name="Miyauchi S."/>
            <person name="Morin E."/>
            <person name="Drula E."/>
            <person name="Courty P.E."/>
            <person name="Chicoki N."/>
            <person name="Fauchery L."/>
            <person name="Kohler A."/>
            <person name="Kuo A."/>
            <person name="Labutti K."/>
            <person name="Pangilinan J."/>
            <person name="Lipzen A."/>
            <person name="Riley R."/>
            <person name="Andreopoulos W."/>
            <person name="He G."/>
            <person name="Johnson J."/>
            <person name="Barry K.W."/>
            <person name="Grigoriev I.V."/>
            <person name="Nagy L."/>
            <person name="Hibbett D."/>
            <person name="Henrissat B."/>
            <person name="Matheny P.B."/>
            <person name="Labbe J."/>
            <person name="Martin F."/>
        </authorList>
    </citation>
    <scope>NUCLEOTIDE SEQUENCE</scope>
    <source>
        <strain evidence="1">FP105234-sp</strain>
    </source>
</reference>
<proteinExistence type="predicted"/>
<accession>A0ACB8SA56</accession>
<comment type="caution">
    <text evidence="1">The sequence shown here is derived from an EMBL/GenBank/DDBJ whole genome shotgun (WGS) entry which is preliminary data.</text>
</comment>
<evidence type="ECO:0000313" key="1">
    <source>
        <dbReference type="EMBL" id="KAI0053374.1"/>
    </source>
</evidence>
<organism evidence="1 2">
    <name type="scientific">Auriscalpium vulgare</name>
    <dbReference type="NCBI Taxonomy" id="40419"/>
    <lineage>
        <taxon>Eukaryota</taxon>
        <taxon>Fungi</taxon>
        <taxon>Dikarya</taxon>
        <taxon>Basidiomycota</taxon>
        <taxon>Agaricomycotina</taxon>
        <taxon>Agaricomycetes</taxon>
        <taxon>Russulales</taxon>
        <taxon>Auriscalpiaceae</taxon>
        <taxon>Auriscalpium</taxon>
    </lineage>
</organism>